<evidence type="ECO:0000313" key="3">
    <source>
        <dbReference type="EMBL" id="KAJ2902311.1"/>
    </source>
</evidence>
<feature type="compositionally biased region" description="Polar residues" evidence="1">
    <location>
        <begin position="529"/>
        <end position="545"/>
    </location>
</feature>
<accession>A0AAD5RRU1</accession>
<organism evidence="3 4">
    <name type="scientific">Zalerion maritima</name>
    <dbReference type="NCBI Taxonomy" id="339359"/>
    <lineage>
        <taxon>Eukaryota</taxon>
        <taxon>Fungi</taxon>
        <taxon>Dikarya</taxon>
        <taxon>Ascomycota</taxon>
        <taxon>Pezizomycotina</taxon>
        <taxon>Sordariomycetes</taxon>
        <taxon>Lulworthiomycetidae</taxon>
        <taxon>Lulworthiales</taxon>
        <taxon>Lulworthiaceae</taxon>
        <taxon>Zalerion</taxon>
    </lineage>
</organism>
<gene>
    <name evidence="3" type="ORF">MKZ38_000701</name>
</gene>
<evidence type="ECO:0000313" key="4">
    <source>
        <dbReference type="Proteomes" id="UP001201980"/>
    </source>
</evidence>
<sequence length="618" mass="68371">MPTMPCFRGIELSIVGQAAAQRFPEFPHPDASSVRLGSIGTGTVMPQGPSEMMSSFVSLLGGSDIPYPRKSKPTVSVYIPSQPGVQFWVKYSVDRPPPDHAHLYFKMYINGRHITSWGINPRVSPDGYVVRAFYEALPQSWESTNQKARGSVEVEGRYFRFAPGQEKTSIAEDGGLIEFNVFRAKAKKRRPLKVELYRDQEEYGIAAPNGGVLENPEEANFYDWYISDPKDSPYTTFRFHYRSWTNLQKLNIIPSTLSRTDFTAPRARRMMTGFFFKPPPDPIEEFDESTSSVSFSPDCSLETEDGTPLEDRSVSKLVRCASLVFETRPLVPPGTSDPVAPVGVHIPQPSKVMRDASLSDRPLPKLPGHAEEPRSRASSITSTSAVSVAGSLVDYVDKPVSEDETVEIGVARRLAITELVAASLTTQAGEKKTTGSFTWARAEHRRPASSSPITWRSISPERFSFSGRKAKEASRDASFLQEVSTKRQPLKKRRSFSEGKHKAFGNIIKDAGDFLGLTKRSRVKVSESEWMQKSTTSKHLQTRSINVPKIGPRGRKEAREGVTDTLDEGPDGYDGKNQKENQPGGVLGAPHGGRDRSTALLAGTTDRNDEGTGEDDLF</sequence>
<dbReference type="AlphaFoldDB" id="A0AAD5RRU1"/>
<dbReference type="InterPro" id="IPR057678">
    <property type="entry name" value="DUF7918"/>
</dbReference>
<protein>
    <recommendedName>
        <fullName evidence="2">DUF7918 domain-containing protein</fullName>
    </recommendedName>
</protein>
<comment type="caution">
    <text evidence="3">The sequence shown here is derived from an EMBL/GenBank/DDBJ whole genome shotgun (WGS) entry which is preliminary data.</text>
</comment>
<dbReference type="Pfam" id="PF25534">
    <property type="entry name" value="DUF7918"/>
    <property type="match status" value="1"/>
</dbReference>
<evidence type="ECO:0000256" key="1">
    <source>
        <dbReference type="SAM" id="MobiDB-lite"/>
    </source>
</evidence>
<feature type="region of interest" description="Disordered" evidence="1">
    <location>
        <begin position="286"/>
        <end position="310"/>
    </location>
</feature>
<feature type="domain" description="DUF7918" evidence="2">
    <location>
        <begin position="70"/>
        <end position="256"/>
    </location>
</feature>
<name>A0AAD5RRU1_9PEZI</name>
<dbReference type="Proteomes" id="UP001201980">
    <property type="component" value="Unassembled WGS sequence"/>
</dbReference>
<reference evidence="3" key="1">
    <citation type="submission" date="2022-07" db="EMBL/GenBank/DDBJ databases">
        <title>Draft genome sequence of Zalerion maritima ATCC 34329, a (micro)plastics degrading marine fungus.</title>
        <authorList>
            <person name="Paco A."/>
            <person name="Goncalves M.F.M."/>
            <person name="Rocha-Santos T.A.P."/>
            <person name="Alves A."/>
        </authorList>
    </citation>
    <scope>NUCLEOTIDE SEQUENCE</scope>
    <source>
        <strain evidence="3">ATCC 34329</strain>
    </source>
</reference>
<keyword evidence="4" id="KW-1185">Reference proteome</keyword>
<dbReference type="EMBL" id="JAKWBI020000116">
    <property type="protein sequence ID" value="KAJ2902311.1"/>
    <property type="molecule type" value="Genomic_DNA"/>
</dbReference>
<proteinExistence type="predicted"/>
<feature type="region of interest" description="Disordered" evidence="1">
    <location>
        <begin position="528"/>
        <end position="618"/>
    </location>
</feature>
<feature type="region of interest" description="Disordered" evidence="1">
    <location>
        <begin position="353"/>
        <end position="383"/>
    </location>
</feature>
<evidence type="ECO:0000259" key="2">
    <source>
        <dbReference type="Pfam" id="PF25534"/>
    </source>
</evidence>